<organism evidence="1 2">
    <name type="scientific">Agrococcus carbonis</name>
    <dbReference type="NCBI Taxonomy" id="684552"/>
    <lineage>
        <taxon>Bacteria</taxon>
        <taxon>Bacillati</taxon>
        <taxon>Actinomycetota</taxon>
        <taxon>Actinomycetes</taxon>
        <taxon>Micrococcales</taxon>
        <taxon>Microbacteriaceae</taxon>
        <taxon>Agrococcus</taxon>
    </lineage>
</organism>
<dbReference type="GO" id="GO:0016301">
    <property type="term" value="F:kinase activity"/>
    <property type="evidence" value="ECO:0007669"/>
    <property type="project" value="UniProtKB-KW"/>
</dbReference>
<dbReference type="SUPFAM" id="SSF52540">
    <property type="entry name" value="P-loop containing nucleoside triphosphate hydrolases"/>
    <property type="match status" value="1"/>
</dbReference>
<dbReference type="Pfam" id="PF13671">
    <property type="entry name" value="AAA_33"/>
    <property type="match status" value="1"/>
</dbReference>
<dbReference type="RefSeq" id="WP_092665856.1">
    <property type="nucleotide sequence ID" value="NZ_LT629734.1"/>
</dbReference>
<dbReference type="STRING" id="684552.SAMN04489719_0842"/>
<keyword evidence="1" id="KW-0808">Transferase</keyword>
<name>A0A1H1M293_9MICO</name>
<evidence type="ECO:0000313" key="2">
    <source>
        <dbReference type="Proteomes" id="UP000199649"/>
    </source>
</evidence>
<dbReference type="EMBL" id="LT629734">
    <property type="protein sequence ID" value="SDR80998.1"/>
    <property type="molecule type" value="Genomic_DNA"/>
</dbReference>
<sequence length="179" mass="19279">MTAETARPSLLVLAGLPGVGKSAVAESIAASMPCTIVSVDPLEAAMRRAGVPRDAPTGLAAYVVAEAVAEAQLRLGGAVVVDAVNDHPAARKQWYDLAARTGARLLFAEVRLDDRDLHRQRLESRVRDLDGFPEPTWAEVESRRPAFDEWRDERVRLDAALPVGQLSSRILTELSASAS</sequence>
<keyword evidence="1" id="KW-0418">Kinase</keyword>
<keyword evidence="2" id="KW-1185">Reference proteome</keyword>
<protein>
    <submittedName>
        <fullName evidence="1">Predicted kinase</fullName>
    </submittedName>
</protein>
<dbReference type="OrthoDB" id="3819922at2"/>
<reference evidence="2" key="1">
    <citation type="submission" date="2016-10" db="EMBL/GenBank/DDBJ databases">
        <authorList>
            <person name="Varghese N."/>
            <person name="Submissions S."/>
        </authorList>
    </citation>
    <scope>NUCLEOTIDE SEQUENCE [LARGE SCALE GENOMIC DNA]</scope>
    <source>
        <strain evidence="2">DSM 22965</strain>
    </source>
</reference>
<proteinExistence type="predicted"/>
<accession>A0A1H1M293</accession>
<dbReference type="Gene3D" id="3.40.50.300">
    <property type="entry name" value="P-loop containing nucleotide triphosphate hydrolases"/>
    <property type="match status" value="1"/>
</dbReference>
<dbReference type="Proteomes" id="UP000199649">
    <property type="component" value="Chromosome I"/>
</dbReference>
<dbReference type="PANTHER" id="PTHR37807">
    <property type="entry name" value="OS07G0160300 PROTEIN"/>
    <property type="match status" value="1"/>
</dbReference>
<gene>
    <name evidence="1" type="ORF">SAMN04489719_0842</name>
</gene>
<dbReference type="InterPro" id="IPR027417">
    <property type="entry name" value="P-loop_NTPase"/>
</dbReference>
<evidence type="ECO:0000313" key="1">
    <source>
        <dbReference type="EMBL" id="SDR80998.1"/>
    </source>
</evidence>
<dbReference type="AlphaFoldDB" id="A0A1H1M293"/>
<dbReference type="PANTHER" id="PTHR37807:SF3">
    <property type="entry name" value="OS07G0160300 PROTEIN"/>
    <property type="match status" value="1"/>
</dbReference>